<evidence type="ECO:0000313" key="2">
    <source>
        <dbReference type="EMBL" id="TYK24154.1"/>
    </source>
</evidence>
<dbReference type="Proteomes" id="UP000321393">
    <property type="component" value="Unassembled WGS sequence"/>
</dbReference>
<protein>
    <submittedName>
        <fullName evidence="1">RNA-directed DNA polymerase (Reverse transcriptase), Ribonuclease H</fullName>
    </submittedName>
</protein>
<evidence type="ECO:0000313" key="4">
    <source>
        <dbReference type="Proteomes" id="UP000321947"/>
    </source>
</evidence>
<keyword evidence="1" id="KW-0808">Transferase</keyword>
<gene>
    <name evidence="2" type="ORF">E5676_scaffold610G00600</name>
    <name evidence="1" type="ORF">E6C27_scaffold174G00340</name>
</gene>
<name>A0A5A7U6Y3_CUCMM</name>
<dbReference type="SUPFAM" id="SSF56672">
    <property type="entry name" value="DNA/RNA polymerases"/>
    <property type="match status" value="1"/>
</dbReference>
<sequence length="204" mass="23579">MGVRVEGDIDDVVDFEVPIYNLEYDIEDDESNISPELLRLIQQEEKKTMPYQETLKVINLGTLEEVKEDMPDLDIEIVTHRLPLKPKCKPIRQNLRKLKPKMLIKIKEEAKKQFDAGFLAVAKYPNWVANIVLVPKKDGKVKICVDYRNLNRVSPKDNFPLPYIAMSVDNTSGFSTFSFMDEFSGYNQIKMASEDIKKMTFITL</sequence>
<evidence type="ECO:0000313" key="3">
    <source>
        <dbReference type="Proteomes" id="UP000321393"/>
    </source>
</evidence>
<dbReference type="InterPro" id="IPR043128">
    <property type="entry name" value="Rev_trsase/Diguanyl_cyclase"/>
</dbReference>
<dbReference type="GO" id="GO:0003964">
    <property type="term" value="F:RNA-directed DNA polymerase activity"/>
    <property type="evidence" value="ECO:0007669"/>
    <property type="project" value="UniProtKB-KW"/>
</dbReference>
<dbReference type="Gene3D" id="3.30.70.270">
    <property type="match status" value="1"/>
</dbReference>
<proteinExistence type="predicted"/>
<reference evidence="3 4" key="1">
    <citation type="submission" date="2019-08" db="EMBL/GenBank/DDBJ databases">
        <title>Draft genome sequences of two oriental melons (Cucumis melo L. var makuwa).</title>
        <authorList>
            <person name="Kwon S.-Y."/>
        </authorList>
    </citation>
    <scope>NUCLEOTIDE SEQUENCE [LARGE SCALE GENOMIC DNA]</scope>
    <source>
        <strain evidence="4">cv. Chang Bougi</strain>
        <strain evidence="3">cv. SW 3</strain>
        <tissue evidence="1">Leaf</tissue>
    </source>
</reference>
<dbReference type="InterPro" id="IPR053134">
    <property type="entry name" value="RNA-dir_DNA_polymerase"/>
</dbReference>
<dbReference type="STRING" id="1194695.A0A5A7U6Y3"/>
<dbReference type="Proteomes" id="UP000321947">
    <property type="component" value="Unassembled WGS sequence"/>
</dbReference>
<dbReference type="AlphaFoldDB" id="A0A5A7U6Y3"/>
<dbReference type="EMBL" id="SSTE01011259">
    <property type="protein sequence ID" value="KAA0051512.1"/>
    <property type="molecule type" value="Genomic_DNA"/>
</dbReference>
<dbReference type="OrthoDB" id="101614at2759"/>
<evidence type="ECO:0000313" key="1">
    <source>
        <dbReference type="EMBL" id="KAA0051512.1"/>
    </source>
</evidence>
<dbReference type="CDD" id="cd01647">
    <property type="entry name" value="RT_LTR"/>
    <property type="match status" value="1"/>
</dbReference>
<dbReference type="Gene3D" id="3.10.10.10">
    <property type="entry name" value="HIV Type 1 Reverse Transcriptase, subunit A, domain 1"/>
    <property type="match status" value="1"/>
</dbReference>
<dbReference type="InterPro" id="IPR043502">
    <property type="entry name" value="DNA/RNA_pol_sf"/>
</dbReference>
<dbReference type="PANTHER" id="PTHR24559:SF457">
    <property type="entry name" value="RNA-DIRECTED DNA POLYMERASE HOMOLOG"/>
    <property type="match status" value="1"/>
</dbReference>
<keyword evidence="1" id="KW-0695">RNA-directed DNA polymerase</keyword>
<comment type="caution">
    <text evidence="1">The sequence shown here is derived from an EMBL/GenBank/DDBJ whole genome shotgun (WGS) entry which is preliminary data.</text>
</comment>
<accession>A0A5A7U6Y3</accession>
<organism evidence="1 3">
    <name type="scientific">Cucumis melo var. makuwa</name>
    <name type="common">Oriental melon</name>
    <dbReference type="NCBI Taxonomy" id="1194695"/>
    <lineage>
        <taxon>Eukaryota</taxon>
        <taxon>Viridiplantae</taxon>
        <taxon>Streptophyta</taxon>
        <taxon>Embryophyta</taxon>
        <taxon>Tracheophyta</taxon>
        <taxon>Spermatophyta</taxon>
        <taxon>Magnoliopsida</taxon>
        <taxon>eudicotyledons</taxon>
        <taxon>Gunneridae</taxon>
        <taxon>Pentapetalae</taxon>
        <taxon>rosids</taxon>
        <taxon>fabids</taxon>
        <taxon>Cucurbitales</taxon>
        <taxon>Cucurbitaceae</taxon>
        <taxon>Benincaseae</taxon>
        <taxon>Cucumis</taxon>
    </lineage>
</organism>
<dbReference type="PANTHER" id="PTHR24559">
    <property type="entry name" value="TRANSPOSON TY3-I GAG-POL POLYPROTEIN"/>
    <property type="match status" value="1"/>
</dbReference>
<keyword evidence="1" id="KW-0548">Nucleotidyltransferase</keyword>
<dbReference type="EMBL" id="SSTD01004048">
    <property type="protein sequence ID" value="TYK24154.1"/>
    <property type="molecule type" value="Genomic_DNA"/>
</dbReference>